<evidence type="ECO:0000313" key="1">
    <source>
        <dbReference type="EMBL" id="KIJ37462.1"/>
    </source>
</evidence>
<dbReference type="Proteomes" id="UP000054279">
    <property type="component" value="Unassembled WGS sequence"/>
</dbReference>
<organism evidence="1 2">
    <name type="scientific">Sphaerobolus stellatus (strain SS14)</name>
    <dbReference type="NCBI Taxonomy" id="990650"/>
    <lineage>
        <taxon>Eukaryota</taxon>
        <taxon>Fungi</taxon>
        <taxon>Dikarya</taxon>
        <taxon>Basidiomycota</taxon>
        <taxon>Agaricomycotina</taxon>
        <taxon>Agaricomycetes</taxon>
        <taxon>Phallomycetidae</taxon>
        <taxon>Geastrales</taxon>
        <taxon>Sphaerobolaceae</taxon>
        <taxon>Sphaerobolus</taxon>
    </lineage>
</organism>
<evidence type="ECO:0000313" key="2">
    <source>
        <dbReference type="Proteomes" id="UP000054279"/>
    </source>
</evidence>
<name>A0A0C9V7E6_SPHS4</name>
<keyword evidence="2" id="KW-1185">Reference proteome</keyword>
<dbReference type="HOGENOM" id="CLU_048619_0_0_1"/>
<reference evidence="1 2" key="1">
    <citation type="submission" date="2014-06" db="EMBL/GenBank/DDBJ databases">
        <title>Evolutionary Origins and Diversification of the Mycorrhizal Mutualists.</title>
        <authorList>
            <consortium name="DOE Joint Genome Institute"/>
            <consortium name="Mycorrhizal Genomics Consortium"/>
            <person name="Kohler A."/>
            <person name="Kuo A."/>
            <person name="Nagy L.G."/>
            <person name="Floudas D."/>
            <person name="Copeland A."/>
            <person name="Barry K.W."/>
            <person name="Cichocki N."/>
            <person name="Veneault-Fourrey C."/>
            <person name="LaButti K."/>
            <person name="Lindquist E.A."/>
            <person name="Lipzen A."/>
            <person name="Lundell T."/>
            <person name="Morin E."/>
            <person name="Murat C."/>
            <person name="Riley R."/>
            <person name="Ohm R."/>
            <person name="Sun H."/>
            <person name="Tunlid A."/>
            <person name="Henrissat B."/>
            <person name="Grigoriev I.V."/>
            <person name="Hibbett D.S."/>
            <person name="Martin F."/>
        </authorList>
    </citation>
    <scope>NUCLEOTIDE SEQUENCE [LARGE SCALE GENOMIC DNA]</scope>
    <source>
        <strain evidence="1 2">SS14</strain>
    </source>
</reference>
<accession>A0A0C9V7E6</accession>
<sequence>MPRLLPKLIQRVQAARHSEIKPIIRKPSHPANTRRKGSLPLVANFSPHDRETSILLDEINPITNRDAYKYSKRRRPTVPIVTLPSRIRGKEVRRGNEMTDVECQLWANPYLRMLSSPIRLCLLTGKNVPKDFLIRIAALGVSGPRLSRPMTALLPDGLEHPRFRRSSSGMGFYVLCWRDAVEELVKQGRYKRIPSSGPLKVHSLFLEQIAHQLRMRVLQELEMLADRLRCAPQTSHENPGLRRLTMLEWNRIKSKGIIPQDGALAVIVVPPVGTRVPKMLPENSGRKESTDIGHISLLHNASKDKGFRMVSDPIKQVPLYHGVELFPLPELRTRLLAALKRVTIVERQARWRQGAKSVAQIKKPQELQGKMKKDRASHAFLLRGDANTIRRADTVPLAIALWRLRMWEGQGW</sequence>
<gene>
    <name evidence="1" type="ORF">M422DRAFT_211574</name>
</gene>
<dbReference type="EMBL" id="KN837169">
    <property type="protein sequence ID" value="KIJ37462.1"/>
    <property type="molecule type" value="Genomic_DNA"/>
</dbReference>
<feature type="non-terminal residue" evidence="1">
    <location>
        <position position="1"/>
    </location>
</feature>
<dbReference type="OrthoDB" id="3363286at2759"/>
<dbReference type="AlphaFoldDB" id="A0A0C9V7E6"/>
<proteinExistence type="predicted"/>
<protein>
    <submittedName>
        <fullName evidence="1">Uncharacterized protein</fullName>
    </submittedName>
</protein>